<gene>
    <name evidence="1" type="ORF">B0H15DRAFT_567217</name>
    <name evidence="2" type="ORF">B0H15DRAFT_567629</name>
</gene>
<sequence>MQAQFFRVRYSGFPQAARPLTRRALLAISVMHSKSCGGGGDKSRFLPSSTCFGHFPARRTRLCCWFDAAAPLPTFCIQSRKLNVFEFNIWASCERRASAASSPALCATCERRGRAITPLRQRRAFIYTVFVVLDLFSDVSTRARLGPTAGLIRLARRRRRLIDRRVAAAAAATATYSHLRCFRCAGRVIQRVGAGPIQDHSVDVHDVFGATADISHSIVQAQFFQIQFRASHEWRVPLRAVRLSQSA</sequence>
<evidence type="ECO:0000313" key="1">
    <source>
        <dbReference type="EMBL" id="KAJ7077106.1"/>
    </source>
</evidence>
<protein>
    <submittedName>
        <fullName evidence="2">Uncharacterized protein</fullName>
    </submittedName>
</protein>
<keyword evidence="3" id="KW-1185">Reference proteome</keyword>
<name>A0AAD6TTH4_9AGAR</name>
<evidence type="ECO:0000313" key="2">
    <source>
        <dbReference type="EMBL" id="KAJ7077110.1"/>
    </source>
</evidence>
<comment type="caution">
    <text evidence="2">The sequence shown here is derived from an EMBL/GenBank/DDBJ whole genome shotgun (WGS) entry which is preliminary data.</text>
</comment>
<reference evidence="2" key="1">
    <citation type="submission" date="2023-03" db="EMBL/GenBank/DDBJ databases">
        <title>Massive genome expansion in bonnet fungi (Mycena s.s.) driven by repeated elements and novel gene families across ecological guilds.</title>
        <authorList>
            <consortium name="Lawrence Berkeley National Laboratory"/>
            <person name="Harder C.B."/>
            <person name="Miyauchi S."/>
            <person name="Viragh M."/>
            <person name="Kuo A."/>
            <person name="Thoen E."/>
            <person name="Andreopoulos B."/>
            <person name="Lu D."/>
            <person name="Skrede I."/>
            <person name="Drula E."/>
            <person name="Henrissat B."/>
            <person name="Morin E."/>
            <person name="Kohler A."/>
            <person name="Barry K."/>
            <person name="LaButti K."/>
            <person name="Morin E."/>
            <person name="Salamov A."/>
            <person name="Lipzen A."/>
            <person name="Mereny Z."/>
            <person name="Hegedus B."/>
            <person name="Baldrian P."/>
            <person name="Stursova M."/>
            <person name="Weitz H."/>
            <person name="Taylor A."/>
            <person name="Grigoriev I.V."/>
            <person name="Nagy L.G."/>
            <person name="Martin F."/>
            <person name="Kauserud H."/>
        </authorList>
    </citation>
    <scope>NUCLEOTIDE SEQUENCE</scope>
    <source>
        <strain evidence="2">CBHHK173m</strain>
    </source>
</reference>
<dbReference type="Proteomes" id="UP001222325">
    <property type="component" value="Unassembled WGS sequence"/>
</dbReference>
<proteinExistence type="predicted"/>
<dbReference type="EMBL" id="JARJCN010000075">
    <property type="protein sequence ID" value="KAJ7077110.1"/>
    <property type="molecule type" value="Genomic_DNA"/>
</dbReference>
<dbReference type="EMBL" id="JARJCN010000075">
    <property type="protein sequence ID" value="KAJ7077106.1"/>
    <property type="molecule type" value="Genomic_DNA"/>
</dbReference>
<evidence type="ECO:0000313" key="3">
    <source>
        <dbReference type="Proteomes" id="UP001222325"/>
    </source>
</evidence>
<accession>A0AAD6TTH4</accession>
<dbReference type="AlphaFoldDB" id="A0AAD6TTH4"/>
<organism evidence="2 3">
    <name type="scientific">Mycena belliarum</name>
    <dbReference type="NCBI Taxonomy" id="1033014"/>
    <lineage>
        <taxon>Eukaryota</taxon>
        <taxon>Fungi</taxon>
        <taxon>Dikarya</taxon>
        <taxon>Basidiomycota</taxon>
        <taxon>Agaricomycotina</taxon>
        <taxon>Agaricomycetes</taxon>
        <taxon>Agaricomycetidae</taxon>
        <taxon>Agaricales</taxon>
        <taxon>Marasmiineae</taxon>
        <taxon>Mycenaceae</taxon>
        <taxon>Mycena</taxon>
    </lineage>
</organism>